<protein>
    <submittedName>
        <fullName evidence="1">Uncharacterized protein</fullName>
    </submittedName>
</protein>
<name>A0A3G5AG76_9VIRU</name>
<accession>A0A3G5AG76</accession>
<reference evidence="1" key="1">
    <citation type="submission" date="2018-10" db="EMBL/GenBank/DDBJ databases">
        <title>Hidden diversity of soil giant viruses.</title>
        <authorList>
            <person name="Schulz F."/>
            <person name="Alteio L."/>
            <person name="Goudeau D."/>
            <person name="Ryan E.M."/>
            <person name="Malmstrom R.R."/>
            <person name="Blanchard J."/>
            <person name="Woyke T."/>
        </authorList>
    </citation>
    <scope>NUCLEOTIDE SEQUENCE</scope>
    <source>
        <strain evidence="1">SMV1</strain>
    </source>
</reference>
<organism evidence="1">
    <name type="scientific">Solumvirus sp</name>
    <dbReference type="NCBI Taxonomy" id="2487773"/>
    <lineage>
        <taxon>Viruses</taxon>
        <taxon>Pithoviruses</taxon>
    </lineage>
</organism>
<proteinExistence type="predicted"/>
<dbReference type="EMBL" id="MK072499">
    <property type="protein sequence ID" value="AYV86226.1"/>
    <property type="molecule type" value="Genomic_DNA"/>
</dbReference>
<evidence type="ECO:0000313" key="1">
    <source>
        <dbReference type="EMBL" id="AYV86226.1"/>
    </source>
</evidence>
<sequence length="34" mass="3898">MMVTIVTITSRFYNTSLFISPIGAHHIIPRYGIF</sequence>
<gene>
    <name evidence="1" type="ORF">Solumvirus2_33</name>
</gene>